<keyword evidence="2" id="KW-0472">Membrane</keyword>
<keyword evidence="2" id="KW-0812">Transmembrane</keyword>
<proteinExistence type="predicted"/>
<dbReference type="NCBIfam" id="TIGR03510">
    <property type="entry name" value="XapX"/>
    <property type="match status" value="1"/>
</dbReference>
<dbReference type="KEGG" id="tpsc:RBB77_14240"/>
<protein>
    <submittedName>
        <fullName evidence="3">XapX domain-containing protein</fullName>
    </submittedName>
</protein>
<dbReference type="RefSeq" id="WP_353062454.1">
    <property type="nucleotide sequence ID" value="NZ_CP132942.1"/>
</dbReference>
<evidence type="ECO:0000256" key="2">
    <source>
        <dbReference type="SAM" id="Phobius"/>
    </source>
</evidence>
<keyword evidence="2" id="KW-1133">Transmembrane helix</keyword>
<feature type="transmembrane region" description="Helical" evidence="2">
    <location>
        <begin position="28"/>
        <end position="46"/>
    </location>
</feature>
<reference evidence="3" key="1">
    <citation type="submission" date="2023-08" db="EMBL/GenBank/DDBJ databases">
        <authorList>
            <person name="Messyasz A."/>
            <person name="Mannisto M.K."/>
            <person name="Kerkhof L.J."/>
            <person name="Haggblom M."/>
        </authorList>
    </citation>
    <scope>NUCLEOTIDE SEQUENCE</scope>
    <source>
        <strain evidence="3">X5P6</strain>
    </source>
</reference>
<reference evidence="3" key="2">
    <citation type="journal article" date="2024" name="Environ. Microbiol.">
        <title>Genome analysis and description of Tunturibacter gen. nov. expands the diversity of Terriglobia in tundra soils.</title>
        <authorList>
            <person name="Messyasz A."/>
            <person name="Mannisto M.K."/>
            <person name="Kerkhof L.J."/>
            <person name="Haggblom M.M."/>
        </authorList>
    </citation>
    <scope>NUCLEOTIDE SEQUENCE</scope>
    <source>
        <strain evidence="3">X5P6</strain>
    </source>
</reference>
<gene>
    <name evidence="3" type="ORF">RBB77_14240</name>
</gene>
<sequence>MRILIAFIVAFVIGAASRWTGVPSLAPQAIMGALLIVAMSTGYVSADRFLKRNPSPSATASVSTCATAELATAELATHNQEVLSHEPPAIPEPEADTTFWRQKSEALQLIIADLLLTNEQLRASEDAHSSKAPTTHTLISRTNSVVSEKKHT</sequence>
<dbReference type="AlphaFoldDB" id="A0AAU7ZKZ7"/>
<evidence type="ECO:0000256" key="1">
    <source>
        <dbReference type="SAM" id="MobiDB-lite"/>
    </source>
</evidence>
<dbReference type="InterPro" id="IPR020017">
    <property type="entry name" value="XapX_domain"/>
</dbReference>
<accession>A0AAU7ZKZ7</accession>
<feature type="region of interest" description="Disordered" evidence="1">
    <location>
        <begin position="125"/>
        <end position="152"/>
    </location>
</feature>
<evidence type="ECO:0000313" key="3">
    <source>
        <dbReference type="EMBL" id="XCB31608.1"/>
    </source>
</evidence>
<feature type="compositionally biased region" description="Polar residues" evidence="1">
    <location>
        <begin position="131"/>
        <end position="146"/>
    </location>
</feature>
<dbReference type="EMBL" id="CP132942">
    <property type="protein sequence ID" value="XCB31608.1"/>
    <property type="molecule type" value="Genomic_DNA"/>
</dbReference>
<organism evidence="3">
    <name type="scientific">Tunturiibacter psychrotolerans</name>
    <dbReference type="NCBI Taxonomy" id="3069686"/>
    <lineage>
        <taxon>Bacteria</taxon>
        <taxon>Pseudomonadati</taxon>
        <taxon>Acidobacteriota</taxon>
        <taxon>Terriglobia</taxon>
        <taxon>Terriglobales</taxon>
        <taxon>Acidobacteriaceae</taxon>
        <taxon>Tunturiibacter</taxon>
    </lineage>
</organism>
<name>A0AAU7ZKZ7_9BACT</name>